<accession>A0AC59ZVD4</accession>
<reference evidence="1" key="1">
    <citation type="submission" date="2023-05" db="EMBL/GenBank/DDBJ databases">
        <authorList>
            <consortium name="ELIXIR-Norway"/>
        </authorList>
    </citation>
    <scope>NUCLEOTIDE SEQUENCE</scope>
</reference>
<name>A0AC59ZVD4_RANTA</name>
<dbReference type="EMBL" id="OX596088">
    <property type="protein sequence ID" value="CAN0516967.1"/>
    <property type="molecule type" value="Genomic_DNA"/>
</dbReference>
<dbReference type="Proteomes" id="UP001162501">
    <property type="component" value="Chromosome 4"/>
</dbReference>
<protein>
    <submittedName>
        <fullName evidence="1">Uncharacterized protein</fullName>
    </submittedName>
</protein>
<reference evidence="1" key="2">
    <citation type="submission" date="2025-03" db="EMBL/GenBank/DDBJ databases">
        <authorList>
            <consortium name="ELIXIR-Norway"/>
            <consortium name="Elixir Norway"/>
        </authorList>
    </citation>
    <scope>NUCLEOTIDE SEQUENCE</scope>
</reference>
<evidence type="ECO:0000313" key="1">
    <source>
        <dbReference type="EMBL" id="CAN0516967.1"/>
    </source>
</evidence>
<sequence length="174" mass="18943">MEGLERDVREKGWAVTFFGWTSEDSAKSHIISYTLKLEELAECTVSELWGWSCWGWRSVVGAEGVAEVEPAPERELRLMLRCCWPSRGSGPGAVPALGLKPALSLVVVLEPALDLTLVLRLTLGLCAGLAPEWELIPGPAPSLVVVRELVGELVMEMALALELEPELALVLELV</sequence>
<proteinExistence type="predicted"/>
<evidence type="ECO:0000313" key="2">
    <source>
        <dbReference type="Proteomes" id="UP001162501"/>
    </source>
</evidence>
<organism evidence="1 2">
    <name type="scientific">Rangifer tarandus platyrhynchus</name>
    <name type="common">Svalbard reindeer</name>
    <dbReference type="NCBI Taxonomy" id="3082113"/>
    <lineage>
        <taxon>Eukaryota</taxon>
        <taxon>Metazoa</taxon>
        <taxon>Chordata</taxon>
        <taxon>Craniata</taxon>
        <taxon>Vertebrata</taxon>
        <taxon>Euteleostomi</taxon>
        <taxon>Mammalia</taxon>
        <taxon>Eutheria</taxon>
        <taxon>Laurasiatheria</taxon>
        <taxon>Artiodactyla</taxon>
        <taxon>Ruminantia</taxon>
        <taxon>Pecora</taxon>
        <taxon>Cervidae</taxon>
        <taxon>Odocoileinae</taxon>
        <taxon>Rangifer</taxon>
    </lineage>
</organism>
<gene>
    <name evidence="1" type="ORF">MRATA1EN22A_LOCUS23582</name>
</gene>